<accession>A0A0W8E3U5</accession>
<comment type="caution">
    <text evidence="2">The sequence shown here is derived from an EMBL/GenBank/DDBJ whole genome shotgun (WGS) entry which is preliminary data.</text>
</comment>
<name>A0A0W8E3U5_9ZZZZ</name>
<sequence>MKVECGKGGKPRVAPVLREYEQPNGKNQSINPSEMDKKESYVKNSLPTSKKLSAGSI</sequence>
<protein>
    <submittedName>
        <fullName evidence="2">Uncharacterized protein</fullName>
    </submittedName>
</protein>
<feature type="compositionally biased region" description="Polar residues" evidence="1">
    <location>
        <begin position="42"/>
        <end position="57"/>
    </location>
</feature>
<dbReference type="AlphaFoldDB" id="A0A0W8E3U5"/>
<feature type="region of interest" description="Disordered" evidence="1">
    <location>
        <begin position="1"/>
        <end position="57"/>
    </location>
</feature>
<organism evidence="2">
    <name type="scientific">hydrocarbon metagenome</name>
    <dbReference type="NCBI Taxonomy" id="938273"/>
    <lineage>
        <taxon>unclassified sequences</taxon>
        <taxon>metagenomes</taxon>
        <taxon>ecological metagenomes</taxon>
    </lineage>
</organism>
<reference evidence="2" key="1">
    <citation type="journal article" date="2015" name="Proc. Natl. Acad. Sci. U.S.A.">
        <title>Networks of energetic and metabolic interactions define dynamics in microbial communities.</title>
        <authorList>
            <person name="Embree M."/>
            <person name="Liu J.K."/>
            <person name="Al-Bassam M.M."/>
            <person name="Zengler K."/>
        </authorList>
    </citation>
    <scope>NUCLEOTIDE SEQUENCE</scope>
</reference>
<gene>
    <name evidence="2" type="ORF">ASZ90_019457</name>
</gene>
<evidence type="ECO:0000313" key="2">
    <source>
        <dbReference type="EMBL" id="KUG03117.1"/>
    </source>
</evidence>
<proteinExistence type="predicted"/>
<evidence type="ECO:0000256" key="1">
    <source>
        <dbReference type="SAM" id="MobiDB-lite"/>
    </source>
</evidence>
<dbReference type="EMBL" id="LNQE01001892">
    <property type="protein sequence ID" value="KUG03117.1"/>
    <property type="molecule type" value="Genomic_DNA"/>
</dbReference>